<feature type="compositionally biased region" description="Basic and acidic residues" evidence="1">
    <location>
        <begin position="67"/>
        <end position="84"/>
    </location>
</feature>
<dbReference type="InterPro" id="IPR011009">
    <property type="entry name" value="Kinase-like_dom_sf"/>
</dbReference>
<keyword evidence="3" id="KW-1185">Reference proteome</keyword>
<feature type="compositionally biased region" description="Basic and acidic residues" evidence="1">
    <location>
        <begin position="230"/>
        <end position="240"/>
    </location>
</feature>
<organism evidence="2 3">
    <name type="scientific">Tetrapyrgos nigripes</name>
    <dbReference type="NCBI Taxonomy" id="182062"/>
    <lineage>
        <taxon>Eukaryota</taxon>
        <taxon>Fungi</taxon>
        <taxon>Dikarya</taxon>
        <taxon>Basidiomycota</taxon>
        <taxon>Agaricomycotina</taxon>
        <taxon>Agaricomycetes</taxon>
        <taxon>Agaricomycetidae</taxon>
        <taxon>Agaricales</taxon>
        <taxon>Marasmiineae</taxon>
        <taxon>Marasmiaceae</taxon>
        <taxon>Tetrapyrgos</taxon>
    </lineage>
</organism>
<dbReference type="GO" id="GO:0005854">
    <property type="term" value="C:nascent polypeptide-associated complex"/>
    <property type="evidence" value="ECO:0007669"/>
    <property type="project" value="InterPro"/>
</dbReference>
<comment type="caution">
    <text evidence="2">The sequence shown here is derived from an EMBL/GenBank/DDBJ whole genome shotgun (WGS) entry which is preliminary data.</text>
</comment>
<feature type="region of interest" description="Disordered" evidence="1">
    <location>
        <begin position="635"/>
        <end position="740"/>
    </location>
</feature>
<feature type="compositionally biased region" description="Basic and acidic residues" evidence="1">
    <location>
        <begin position="98"/>
        <end position="116"/>
    </location>
</feature>
<feature type="region of interest" description="Disordered" evidence="1">
    <location>
        <begin position="159"/>
        <end position="335"/>
    </location>
</feature>
<dbReference type="Proteomes" id="UP000559256">
    <property type="component" value="Unassembled WGS sequence"/>
</dbReference>
<evidence type="ECO:0000313" key="2">
    <source>
        <dbReference type="EMBL" id="KAF5373780.1"/>
    </source>
</evidence>
<feature type="region of interest" description="Disordered" evidence="1">
    <location>
        <begin position="1"/>
        <end position="139"/>
    </location>
</feature>
<feature type="compositionally biased region" description="Acidic residues" evidence="1">
    <location>
        <begin position="316"/>
        <end position="325"/>
    </location>
</feature>
<dbReference type="SUPFAM" id="SSF56112">
    <property type="entry name" value="Protein kinase-like (PK-like)"/>
    <property type="match status" value="1"/>
</dbReference>
<feature type="compositionally biased region" description="Polar residues" evidence="1">
    <location>
        <begin position="277"/>
        <end position="301"/>
    </location>
</feature>
<accession>A0A8H5GZE5</accession>
<gene>
    <name evidence="2" type="ORF">D9758_000809</name>
</gene>
<dbReference type="InterPro" id="IPR016641">
    <property type="entry name" value="EGD2/NACA0like"/>
</dbReference>
<feature type="compositionally biased region" description="Polar residues" evidence="1">
    <location>
        <begin position="19"/>
        <end position="34"/>
    </location>
</feature>
<dbReference type="EMBL" id="JAACJM010000003">
    <property type="protein sequence ID" value="KAF5373780.1"/>
    <property type="molecule type" value="Genomic_DNA"/>
</dbReference>
<feature type="compositionally biased region" description="Basic and acidic residues" evidence="1">
    <location>
        <begin position="674"/>
        <end position="693"/>
    </location>
</feature>
<protein>
    <submittedName>
        <fullName evidence="2">Uncharacterized protein</fullName>
    </submittedName>
</protein>
<dbReference type="OrthoDB" id="3256015at2759"/>
<name>A0A8H5GZE5_9AGAR</name>
<proteinExistence type="predicted"/>
<feature type="compositionally biased region" description="Basic residues" evidence="1">
    <location>
        <begin position="1"/>
        <end position="11"/>
    </location>
</feature>
<dbReference type="Gene3D" id="1.10.510.10">
    <property type="entry name" value="Transferase(Phosphotransferase) domain 1"/>
    <property type="match status" value="1"/>
</dbReference>
<dbReference type="AlphaFoldDB" id="A0A8H5GZE5"/>
<sequence length="899" mass="99339">MRVKPPTRRPRKDGAPLPSDNSQSSEPITAQTTEPAGPPPLQAGNGMQLRGKRDAHPATPDLSTPKRSSEEVQADKKAKADAKEAKKKARQAAIAKAAEIEDRQRKEDQEAKETGHHPPQTTKEKKARKKASSKAKNVMNTLDRIDKVLNDVAKLTVSTAPENLAAVPATAKTASKRKRAEISTPTEADIPSPGDETITFLAADDEEIQTAEGLNDSGDEGKPPKKARVKKGELRAEVKAKRSAPSESGSDDQNDTVTQAPSKKRKKVLEGFRKENTSNAPPVSSTDNLDSPTQVNQQPAVNTEEEGAKYEPGGFADDEGDEDERDATVKSRSRPVKIKAVAAVAEIKSTVKIVPTTSVPELVTPTKRRKDVRLGQLASDLQIAFSKTFMPVVLEYTGCLTAWDAPKPQDLAELWGSVMPKPFHEQFAKLNADKTIETLVEQKLTAWRNLLGRTALVALKEVFQVQGLTTADERKEYVRHQLEGDYRCRNFYYLNVLKTGDKTRYGGPFQSFLIAKTLAEHLKCFKSISEENRVKERPVGALVLTIIAVQRALTFYETGDEIMPRGGDGHFSQSVWGDRQVMIDGKQVELKTTTQFHEIFQKNPVTQKDRITSTQWDNIIKAAQACIVNKMASNTPKTIPPPAENPSTANNDWVMPDDDPEIFKTPAKATSQPDPKDGDGVRDVGALGHREDSESASSEDGEEDENSEDDSSSGGDENSDTSVDESAAEDDDATGQEEQNIVVVCNRMSRWHKRSAKLIKVEGLANLNPEKFGKRSKKWSCSFTDIWHIFEGGYLFTGHDPEDVEYSSRAHLAQMIALLGPPPSSLLAQAARKLKSEFFSDAEIPIPERKSLEDRETSLDGDDRVLFLDLMRKMMQWEPGERSSAKELAEHQWILKHTK</sequence>
<evidence type="ECO:0000313" key="3">
    <source>
        <dbReference type="Proteomes" id="UP000559256"/>
    </source>
</evidence>
<reference evidence="2 3" key="1">
    <citation type="journal article" date="2020" name="ISME J.">
        <title>Uncovering the hidden diversity of litter-decomposition mechanisms in mushroom-forming fungi.</title>
        <authorList>
            <person name="Floudas D."/>
            <person name="Bentzer J."/>
            <person name="Ahren D."/>
            <person name="Johansson T."/>
            <person name="Persson P."/>
            <person name="Tunlid A."/>
        </authorList>
    </citation>
    <scope>NUCLEOTIDE SEQUENCE [LARGE SCALE GENOMIC DNA]</scope>
    <source>
        <strain evidence="2 3">CBS 291.85</strain>
    </source>
</reference>
<evidence type="ECO:0000256" key="1">
    <source>
        <dbReference type="SAM" id="MobiDB-lite"/>
    </source>
</evidence>
<feature type="compositionally biased region" description="Acidic residues" evidence="1">
    <location>
        <begin position="697"/>
        <end position="735"/>
    </location>
</feature>
<dbReference type="PANTHER" id="PTHR21713">
    <property type="entry name" value="NASCENT POLYPEPTIDE ASSOCIATED COMPLEX ALPHA SUBUNIT-RELATED"/>
    <property type="match status" value="1"/>
</dbReference>